<feature type="compositionally biased region" description="Basic and acidic residues" evidence="1">
    <location>
        <begin position="70"/>
        <end position="89"/>
    </location>
</feature>
<evidence type="ECO:0000313" key="4">
    <source>
        <dbReference type="WBParaSite" id="TCONS_00004524.p1"/>
    </source>
</evidence>
<dbReference type="GO" id="GO:0031087">
    <property type="term" value="P:deadenylation-independent decapping of nuclear-transcribed mRNA"/>
    <property type="evidence" value="ECO:0007669"/>
    <property type="project" value="TreeGrafter"/>
</dbReference>
<dbReference type="Pfam" id="PF08648">
    <property type="entry name" value="SNRNP27"/>
    <property type="match status" value="1"/>
</dbReference>
<feature type="compositionally biased region" description="Basic residues" evidence="1">
    <location>
        <begin position="60"/>
        <end position="69"/>
    </location>
</feature>
<dbReference type="AlphaFoldDB" id="A0AAF5D0E5"/>
<protein>
    <submittedName>
        <fullName evidence="4">U4/U6.U5 small nuclear ribonucleoprotein 27 kDa protein</fullName>
    </submittedName>
</protein>
<dbReference type="GO" id="GO:0033962">
    <property type="term" value="P:P-body assembly"/>
    <property type="evidence" value="ECO:0007669"/>
    <property type="project" value="TreeGrafter"/>
</dbReference>
<dbReference type="Gene3D" id="2.30.30.100">
    <property type="match status" value="1"/>
</dbReference>
<feature type="compositionally biased region" description="Basic and acidic residues" evidence="1">
    <location>
        <begin position="47"/>
        <end position="59"/>
    </location>
</feature>
<organism evidence="3 4">
    <name type="scientific">Strongyloides stercoralis</name>
    <name type="common">Threadworm</name>
    <dbReference type="NCBI Taxonomy" id="6248"/>
    <lineage>
        <taxon>Eukaryota</taxon>
        <taxon>Metazoa</taxon>
        <taxon>Ecdysozoa</taxon>
        <taxon>Nematoda</taxon>
        <taxon>Chromadorea</taxon>
        <taxon>Rhabditida</taxon>
        <taxon>Tylenchina</taxon>
        <taxon>Panagrolaimomorpha</taxon>
        <taxon>Strongyloidoidea</taxon>
        <taxon>Strongyloididae</taxon>
        <taxon>Strongyloides</taxon>
    </lineage>
</organism>
<dbReference type="GO" id="GO:0003729">
    <property type="term" value="F:mRNA binding"/>
    <property type="evidence" value="ECO:0007669"/>
    <property type="project" value="TreeGrafter"/>
</dbReference>
<dbReference type="Proteomes" id="UP000035681">
    <property type="component" value="Unplaced"/>
</dbReference>
<evidence type="ECO:0000259" key="2">
    <source>
        <dbReference type="Pfam" id="PF08648"/>
    </source>
</evidence>
<feature type="compositionally biased region" description="Basic and acidic residues" evidence="1">
    <location>
        <begin position="474"/>
        <end position="484"/>
    </location>
</feature>
<dbReference type="GO" id="GO:0000932">
    <property type="term" value="C:P-body"/>
    <property type="evidence" value="ECO:0007669"/>
    <property type="project" value="TreeGrafter"/>
</dbReference>
<evidence type="ECO:0000313" key="3">
    <source>
        <dbReference type="Proteomes" id="UP000035681"/>
    </source>
</evidence>
<feature type="region of interest" description="Disordered" evidence="1">
    <location>
        <begin position="468"/>
        <end position="492"/>
    </location>
</feature>
<feature type="compositionally biased region" description="Basic residues" evidence="1">
    <location>
        <begin position="18"/>
        <end position="27"/>
    </location>
</feature>
<name>A0AAF5D0E5_STRER</name>
<evidence type="ECO:0000256" key="1">
    <source>
        <dbReference type="SAM" id="MobiDB-lite"/>
    </source>
</evidence>
<proteinExistence type="predicted"/>
<reference evidence="4" key="1">
    <citation type="submission" date="2024-02" db="UniProtKB">
        <authorList>
            <consortium name="WormBaseParasite"/>
        </authorList>
    </citation>
    <scope>IDENTIFICATION</scope>
</reference>
<dbReference type="InterPro" id="IPR013957">
    <property type="entry name" value="SNRNP27"/>
</dbReference>
<dbReference type="PANTHER" id="PTHR13612">
    <property type="entry name" value="ENHANCER OF MRNA-DECAPPING PROTEIN 3"/>
    <property type="match status" value="1"/>
</dbReference>
<feature type="compositionally biased region" description="Basic and acidic residues" evidence="1">
    <location>
        <begin position="97"/>
        <end position="107"/>
    </location>
</feature>
<dbReference type="PANTHER" id="PTHR13612:SF0">
    <property type="entry name" value="ENHANCER OF MRNA-DECAPPING PROTEIN 3"/>
    <property type="match status" value="1"/>
</dbReference>
<sequence length="830" mass="94467">FKFFFIIMGRERSPITDRRRRRSRTRSKSPIYSSRKRSRSPRGKVNTSERRNHYDDSPVRKHRRSRSRSRSYEDSKKGKYTPDKEDTTKHKSQVSKESQKDRKDSKKDHKSKQINVDKLNDCEDEMMKIMGFGNFNTTKNKKVEGNDVGCVNIKKNFIGYLVSVECSPNGIIEGRISSLDTSNNTITIVEPVMDGKKTDKQKIMIHNSSIKKLRVIDKPTIDDVVSILDIDPKVVLDEEDEPIIDVKNVTKLPRNDSSSSNKKKSEPIKFLTENDILNQYVTKIKKENDKNDFDINSVKYLTEGDTLKVESTKQQTSKVRKPAVIPVYEDHEYSDEEVRPKQIKKKSLIKDAPSVSTTNILEPTSTNTDTVPTVAKKFGGVRMIPTSCIKSLNRKGQINALTDAMKQEVCTKNTSKDNLIENISPKNTLSSINDPNLSDVTEHRDFGQFKYFFHQQIPDPNAIEALKQKKKDKKNGECGKDKNYHKQKSYKSNKHSNDFDVTLDYDLINTDFDFDLNLSKFNEDMKDLEISSSPKKNNKNYGHDENVLTDPTRIKSWTMKTRKTVPSFKSLFIQPVTSGFDLPFFSLKDKKAYIKEGIKYLGKDIIYSTLADRLFSFVIESSCRCEFTLQNTVVIGDSTTDPTLIKKLSIHLCNRSIYQNDSKASITFIGVPEDPDFPDIKYVNSAKQLLLNTRCIILLSDDMNSLPIDLSLWLTRMGNGPNAAHVFAVDFEPLGLSQIHVLFTCFGHDSSSKIIGHGKHFNTRISSCSSPTLHSETSTSNSQRNSRNATNIMFDSDAAICDLGIPLSWVDAESRQALSQIFATQLLFRL</sequence>
<dbReference type="WBParaSite" id="TCONS_00004524.p1">
    <property type="protein sequence ID" value="TCONS_00004524.p1"/>
    <property type="gene ID" value="XLOC_002102"/>
</dbReference>
<feature type="region of interest" description="Disordered" evidence="1">
    <location>
        <begin position="11"/>
        <end position="116"/>
    </location>
</feature>
<feature type="domain" description="U4/U6.U5 small nuclear ribonucleoprotein 27kDa protein" evidence="2">
    <location>
        <begin position="122"/>
        <end position="156"/>
    </location>
</feature>
<dbReference type="GO" id="GO:0008380">
    <property type="term" value="P:RNA splicing"/>
    <property type="evidence" value="ECO:0007669"/>
    <property type="project" value="InterPro"/>
</dbReference>
<accession>A0AAF5D0E5</accession>
<keyword evidence="3" id="KW-1185">Reference proteome</keyword>